<dbReference type="Proteomes" id="UP001153269">
    <property type="component" value="Unassembled WGS sequence"/>
</dbReference>
<reference evidence="2" key="1">
    <citation type="submission" date="2020-03" db="EMBL/GenBank/DDBJ databases">
        <authorList>
            <person name="Weist P."/>
        </authorList>
    </citation>
    <scope>NUCLEOTIDE SEQUENCE</scope>
</reference>
<protein>
    <submittedName>
        <fullName evidence="2">Uncharacterized protein</fullName>
    </submittedName>
</protein>
<proteinExistence type="predicted"/>
<organism evidence="2 3">
    <name type="scientific">Pleuronectes platessa</name>
    <name type="common">European plaice</name>
    <dbReference type="NCBI Taxonomy" id="8262"/>
    <lineage>
        <taxon>Eukaryota</taxon>
        <taxon>Metazoa</taxon>
        <taxon>Chordata</taxon>
        <taxon>Craniata</taxon>
        <taxon>Vertebrata</taxon>
        <taxon>Euteleostomi</taxon>
        <taxon>Actinopterygii</taxon>
        <taxon>Neopterygii</taxon>
        <taxon>Teleostei</taxon>
        <taxon>Neoteleostei</taxon>
        <taxon>Acanthomorphata</taxon>
        <taxon>Carangaria</taxon>
        <taxon>Pleuronectiformes</taxon>
        <taxon>Pleuronectoidei</taxon>
        <taxon>Pleuronectidae</taxon>
        <taxon>Pleuronectes</taxon>
    </lineage>
</organism>
<dbReference type="EMBL" id="CADEAL010000133">
    <property type="protein sequence ID" value="CAB1414965.1"/>
    <property type="molecule type" value="Genomic_DNA"/>
</dbReference>
<evidence type="ECO:0000256" key="1">
    <source>
        <dbReference type="SAM" id="MobiDB-lite"/>
    </source>
</evidence>
<evidence type="ECO:0000313" key="2">
    <source>
        <dbReference type="EMBL" id="CAB1414965.1"/>
    </source>
</evidence>
<keyword evidence="3" id="KW-1185">Reference proteome</keyword>
<accession>A0A9N7TKZ6</accession>
<gene>
    <name evidence="2" type="ORF">PLEPLA_LOCUS2678</name>
</gene>
<feature type="region of interest" description="Disordered" evidence="1">
    <location>
        <begin position="96"/>
        <end position="127"/>
    </location>
</feature>
<dbReference type="AlphaFoldDB" id="A0A9N7TKZ6"/>
<comment type="caution">
    <text evidence="2">The sequence shown here is derived from an EMBL/GenBank/DDBJ whole genome shotgun (WGS) entry which is preliminary data.</text>
</comment>
<evidence type="ECO:0000313" key="3">
    <source>
        <dbReference type="Proteomes" id="UP001153269"/>
    </source>
</evidence>
<sequence>MSVKPSTAAQRGPHSNTEKIWTVPLFCSQHQQSKSLLAADTKKNRRASVSTGIIIHQTLLLCEDSLALTTVSRHYPHPSCFPDFWGNAWPQSSVENLRRHKGESDCAAQQASGDTNKAGLLKQEELS</sequence>
<name>A0A9N7TKZ6_PLEPL</name>